<reference evidence="2 3" key="2">
    <citation type="journal article" date="2013" name="PLoS Genet.">
        <title>Comparative genome structure, secondary metabolite, and effector coding capacity across Cochliobolus pathogens.</title>
        <authorList>
            <person name="Condon B.J."/>
            <person name="Leng Y."/>
            <person name="Wu D."/>
            <person name="Bushley K.E."/>
            <person name="Ohm R.A."/>
            <person name="Otillar R."/>
            <person name="Martin J."/>
            <person name="Schackwitz W."/>
            <person name="Grimwood J."/>
            <person name="MohdZainudin N."/>
            <person name="Xue C."/>
            <person name="Wang R."/>
            <person name="Manning V.A."/>
            <person name="Dhillon B."/>
            <person name="Tu Z.J."/>
            <person name="Steffenson B.J."/>
            <person name="Salamov A."/>
            <person name="Sun H."/>
            <person name="Lowry S."/>
            <person name="LaButti K."/>
            <person name="Han J."/>
            <person name="Copeland A."/>
            <person name="Lindquist E."/>
            <person name="Barry K."/>
            <person name="Schmutz J."/>
            <person name="Baker S.E."/>
            <person name="Ciuffetti L.M."/>
            <person name="Grigoriev I.V."/>
            <person name="Zhong S."/>
            <person name="Turgeon B.G."/>
        </authorList>
    </citation>
    <scope>NUCLEOTIDE SEQUENCE [LARGE SCALE GENOMIC DNA]</scope>
    <source>
        <strain evidence="3">28A</strain>
    </source>
</reference>
<dbReference type="EMBL" id="KB908703">
    <property type="protein sequence ID" value="EOA85156.1"/>
    <property type="molecule type" value="Genomic_DNA"/>
</dbReference>
<dbReference type="AlphaFoldDB" id="R0IJY3"/>
<evidence type="ECO:0000313" key="3">
    <source>
        <dbReference type="Proteomes" id="UP000016935"/>
    </source>
</evidence>
<dbReference type="GeneID" id="19397432"/>
<evidence type="ECO:0000256" key="1">
    <source>
        <dbReference type="SAM" id="MobiDB-lite"/>
    </source>
</evidence>
<reference evidence="2 3" key="1">
    <citation type="journal article" date="2012" name="PLoS Pathog.">
        <title>Diverse lifestyles and strategies of plant pathogenesis encoded in the genomes of eighteen Dothideomycetes fungi.</title>
        <authorList>
            <person name="Ohm R.A."/>
            <person name="Feau N."/>
            <person name="Henrissat B."/>
            <person name="Schoch C.L."/>
            <person name="Horwitz B.A."/>
            <person name="Barry K.W."/>
            <person name="Condon B.J."/>
            <person name="Copeland A.C."/>
            <person name="Dhillon B."/>
            <person name="Glaser F."/>
            <person name="Hesse C.N."/>
            <person name="Kosti I."/>
            <person name="LaButti K."/>
            <person name="Lindquist E.A."/>
            <person name="Lucas S."/>
            <person name="Salamov A.A."/>
            <person name="Bradshaw R.E."/>
            <person name="Ciuffetti L."/>
            <person name="Hamelin R.C."/>
            <person name="Kema G.H.J."/>
            <person name="Lawrence C."/>
            <person name="Scott J.A."/>
            <person name="Spatafora J.W."/>
            <person name="Turgeon B.G."/>
            <person name="de Wit P.J.G.M."/>
            <person name="Zhong S."/>
            <person name="Goodwin S.B."/>
            <person name="Grigoriev I.V."/>
        </authorList>
    </citation>
    <scope>NUCLEOTIDE SEQUENCE [LARGE SCALE GENOMIC DNA]</scope>
    <source>
        <strain evidence="3">28A</strain>
    </source>
</reference>
<dbReference type="Proteomes" id="UP000016935">
    <property type="component" value="Unassembled WGS sequence"/>
</dbReference>
<proteinExistence type="predicted"/>
<protein>
    <recommendedName>
        <fullName evidence="4">IgE-binding protein</fullName>
    </recommendedName>
</protein>
<gene>
    <name evidence="2" type="ORF">SETTUDRAFT_154743</name>
</gene>
<dbReference type="eggNOG" id="ENOG502S6B1">
    <property type="taxonomic scope" value="Eukaryota"/>
</dbReference>
<dbReference type="STRING" id="671987.R0IJY3"/>
<dbReference type="PANTHER" id="PTHR42047:SF1">
    <property type="entry name" value="PROTEIN, PUTATIVE (AFU_ORTHOLOGUE AFUA_6G03560)-RELATED"/>
    <property type="match status" value="1"/>
</dbReference>
<feature type="region of interest" description="Disordered" evidence="1">
    <location>
        <begin position="1"/>
        <end position="27"/>
    </location>
</feature>
<name>R0IJY3_EXST2</name>
<dbReference type="HOGENOM" id="CLU_078556_0_1_1"/>
<organism evidence="2 3">
    <name type="scientific">Exserohilum turcicum (strain 28A)</name>
    <name type="common">Northern leaf blight fungus</name>
    <name type="synonym">Setosphaeria turcica</name>
    <dbReference type="NCBI Taxonomy" id="671987"/>
    <lineage>
        <taxon>Eukaryota</taxon>
        <taxon>Fungi</taxon>
        <taxon>Dikarya</taxon>
        <taxon>Ascomycota</taxon>
        <taxon>Pezizomycotina</taxon>
        <taxon>Dothideomycetes</taxon>
        <taxon>Pleosporomycetidae</taxon>
        <taxon>Pleosporales</taxon>
        <taxon>Pleosporineae</taxon>
        <taxon>Pleosporaceae</taxon>
        <taxon>Exserohilum</taxon>
    </lineage>
</organism>
<evidence type="ECO:0000313" key="2">
    <source>
        <dbReference type="EMBL" id="EOA85156.1"/>
    </source>
</evidence>
<keyword evidence="3" id="KW-1185">Reference proteome</keyword>
<sequence length="199" mass="20800">MDPVVRVSRVPAQPLVPNNKKKTHTRQPHSLALVSGEYFGLIAQRSASPIHLSPVQARGGKLYIGGGGPSSYCPPNIGAENCPSGNSTVFTGGNWTLSMGVVVPGGQQVFVQSDGALGYTLPHSAAIPNGAVLTGFSTTSSPLGEQFGYLNFYDGFLACPAEAQGYQVYGLIPNNTYSNDCLSFSALMAPATSPGAWEY</sequence>
<dbReference type="InterPro" id="IPR052820">
    <property type="entry name" value="PhiA_domain"/>
</dbReference>
<dbReference type="PANTHER" id="PTHR42047">
    <property type="entry name" value="PROTEIN, PUTATIVE (AFU_ORTHOLOGUE AFUA_6G03560)-RELATED"/>
    <property type="match status" value="1"/>
</dbReference>
<dbReference type="RefSeq" id="XP_008027621.1">
    <property type="nucleotide sequence ID" value="XM_008029430.1"/>
</dbReference>
<evidence type="ECO:0008006" key="4">
    <source>
        <dbReference type="Google" id="ProtNLM"/>
    </source>
</evidence>
<dbReference type="OrthoDB" id="5430620at2759"/>
<accession>R0IJY3</accession>